<accession>A0A2T8HS80</accession>
<comment type="caution">
    <text evidence="3">The sequence shown here is derived from an EMBL/GenBank/DDBJ whole genome shotgun (WGS) entry which is preliminary data.</text>
</comment>
<evidence type="ECO:0000313" key="3">
    <source>
        <dbReference type="EMBL" id="PVH28233.1"/>
    </source>
</evidence>
<dbReference type="RefSeq" id="WP_116559154.1">
    <property type="nucleotide sequence ID" value="NZ_QDKM01000006.1"/>
</dbReference>
<keyword evidence="2" id="KW-0812">Transmembrane</keyword>
<organism evidence="3 4">
    <name type="scientific">Pararhodobacter oceanensis</name>
    <dbReference type="NCBI Taxonomy" id="2172121"/>
    <lineage>
        <taxon>Bacteria</taxon>
        <taxon>Pseudomonadati</taxon>
        <taxon>Pseudomonadota</taxon>
        <taxon>Alphaproteobacteria</taxon>
        <taxon>Rhodobacterales</taxon>
        <taxon>Paracoccaceae</taxon>
        <taxon>Pararhodobacter</taxon>
    </lineage>
</organism>
<feature type="transmembrane region" description="Helical" evidence="2">
    <location>
        <begin position="77"/>
        <end position="97"/>
    </location>
</feature>
<evidence type="ECO:0000256" key="1">
    <source>
        <dbReference type="SAM" id="MobiDB-lite"/>
    </source>
</evidence>
<evidence type="ECO:0000313" key="4">
    <source>
        <dbReference type="Proteomes" id="UP000245911"/>
    </source>
</evidence>
<protein>
    <submittedName>
        <fullName evidence="3">Uncharacterized protein</fullName>
    </submittedName>
</protein>
<name>A0A2T8HS80_9RHOB</name>
<feature type="region of interest" description="Disordered" evidence="1">
    <location>
        <begin position="101"/>
        <end position="124"/>
    </location>
</feature>
<proteinExistence type="predicted"/>
<dbReference type="Proteomes" id="UP000245911">
    <property type="component" value="Unassembled WGS sequence"/>
</dbReference>
<gene>
    <name evidence="3" type="ORF">DDE20_14110</name>
</gene>
<sequence length="124" mass="13181">MRSPRFVYLLVLLWVIAFAASILLTMSIDGPRNLDTGFARLDTLARGQLVALGIAIVSAVAALLLRGAGWLPRLIGLTPMLVTLAIIAAFTAAMLLYQPTPPETPATPPRAPVTEPGDSPTVEY</sequence>
<keyword evidence="4" id="KW-1185">Reference proteome</keyword>
<feature type="transmembrane region" description="Helical" evidence="2">
    <location>
        <begin position="7"/>
        <end position="28"/>
    </location>
</feature>
<feature type="transmembrane region" description="Helical" evidence="2">
    <location>
        <begin position="48"/>
        <end position="65"/>
    </location>
</feature>
<dbReference type="EMBL" id="QDKM01000006">
    <property type="protein sequence ID" value="PVH28233.1"/>
    <property type="molecule type" value="Genomic_DNA"/>
</dbReference>
<feature type="compositionally biased region" description="Pro residues" evidence="1">
    <location>
        <begin position="101"/>
        <end position="111"/>
    </location>
</feature>
<dbReference type="OrthoDB" id="9958769at2"/>
<dbReference type="AlphaFoldDB" id="A0A2T8HS80"/>
<evidence type="ECO:0000256" key="2">
    <source>
        <dbReference type="SAM" id="Phobius"/>
    </source>
</evidence>
<keyword evidence="2" id="KW-0472">Membrane</keyword>
<keyword evidence="2" id="KW-1133">Transmembrane helix</keyword>
<reference evidence="3 4" key="1">
    <citation type="submission" date="2018-04" db="EMBL/GenBank/DDBJ databases">
        <title>Pararhodobacter oceanense sp. nov., isolated from marine intertidal sediment.</title>
        <authorList>
            <person name="Wang X.-L."/>
            <person name="Du Z.-J."/>
        </authorList>
    </citation>
    <scope>NUCLEOTIDE SEQUENCE [LARGE SCALE GENOMIC DNA]</scope>
    <source>
        <strain evidence="3 4">AM505</strain>
    </source>
</reference>